<dbReference type="PANTHER" id="PTHR40980:SF4">
    <property type="entry name" value="TONB-DEPENDENT RECEPTOR-LIKE BETA-BARREL DOMAIN-CONTAINING PROTEIN"/>
    <property type="match status" value="1"/>
</dbReference>
<dbReference type="AlphaFoldDB" id="A0A1X9YT01"/>
<dbReference type="SUPFAM" id="SSF56935">
    <property type="entry name" value="Porins"/>
    <property type="match status" value="1"/>
</dbReference>
<dbReference type="RefSeq" id="WP_051364425.1">
    <property type="nucleotide sequence ID" value="NZ_CP021235.1"/>
</dbReference>
<dbReference type="Pfam" id="PF13620">
    <property type="entry name" value="CarboxypepD_reg"/>
    <property type="match status" value="1"/>
</dbReference>
<name>A0A1X9YT01_9BACT</name>
<proteinExistence type="predicted"/>
<reference evidence="4" key="1">
    <citation type="submission" date="2017-05" db="EMBL/GenBank/DDBJ databases">
        <authorList>
            <person name="Ray J."/>
            <person name="Price M."/>
            <person name="Deutschbauer A."/>
        </authorList>
    </citation>
    <scope>NUCLEOTIDE SEQUENCE [LARGE SCALE GENOMIC DNA]</scope>
    <source>
        <strain evidence="4">DSM 19842</strain>
    </source>
</reference>
<evidence type="ECO:0000313" key="4">
    <source>
        <dbReference type="Proteomes" id="UP000266292"/>
    </source>
</evidence>
<dbReference type="InterPro" id="IPR037066">
    <property type="entry name" value="Plug_dom_sf"/>
</dbReference>
<feature type="signal peptide" evidence="1">
    <location>
        <begin position="1"/>
        <end position="21"/>
    </location>
</feature>
<sequence length="809" mass="90348">MMKNLILTAFLLFILTGSSLAQLTGKLQDEKRVALAYANVAVLHTSDSTAVTGVVTGAEGDFAVPTPAEGEYLLRLSAIGYRTMFVGPFEVIARGMRKDFGVLTLKENAEMLREVTVQTLRPTITVDADKMVVSVEGTALAAGSTAYEVLEKSPGVWVDQDGNLQLNGKAGVRVMIDGRPSFLSGKELQSMLEAMSAENVKSIEVIANPSSKYDAAGSSGIINIKLKQNTRQGMNGSLYGGYQYNKASGYNAGANVNYKKGSWNSFVSADVAKRPRLREGVMIREFYEAGADARFHQLRDELMATSTPALRLGTDYDFNDKHSVGAVANFSHSTTDRAFYSDTDMNDRAKGVHTFVKAGNFNDITSNSSAFNLHYSGLLDTTGTSLAINLDYIQLNNNNEARYANSFRNLNTGAGSEELLKTYNPGYYDIYSTNIDFGANILENTKLEMGFKGSHVLSGNQLSFYVADPEQKNRQVLDEARSNHYRYTENIFAAYANLSIKMSESWNLQAGLRGEQTIGEGKPVGGGETIKKRYLDFFPSFFLTHKVSGSYKIVYNYSRRIDRPNYRTLNPFIFYQDPYSWAEGNPDLKPQYTNSFQLIQTLQNTYNLVLGYTHTKDFFAEVPQQNSENNTTIYQERNIDKSESFSATLIAPVKVLKNWDVSNNLVAGHQRNKILLQDKELTNEQFTFTAQSTHNVLLPLGLQLQATAGYSSPTTYGVYKFKTQWWMDVGLKKSFLDDKLDLMLGATDVFRTREARGDASYNGNMFTFVNYFMAKSVRLNLRYNFQRGQNFKSKNRSTRLEELNRAGGQ</sequence>
<feature type="chain" id="PRO_5011011708" evidence="1">
    <location>
        <begin position="22"/>
        <end position="809"/>
    </location>
</feature>
<dbReference type="KEGG" id="pact:CA264_11565"/>
<dbReference type="SUPFAM" id="SSF49464">
    <property type="entry name" value="Carboxypeptidase regulatory domain-like"/>
    <property type="match status" value="1"/>
</dbReference>
<protein>
    <submittedName>
        <fullName evidence="3">TonB-dependent receptor</fullName>
    </submittedName>
</protein>
<gene>
    <name evidence="3" type="ORF">CA264_11565</name>
</gene>
<organism evidence="3 4">
    <name type="scientific">Pontibacter actiniarum</name>
    <dbReference type="NCBI Taxonomy" id="323450"/>
    <lineage>
        <taxon>Bacteria</taxon>
        <taxon>Pseudomonadati</taxon>
        <taxon>Bacteroidota</taxon>
        <taxon>Cytophagia</taxon>
        <taxon>Cytophagales</taxon>
        <taxon>Hymenobacteraceae</taxon>
        <taxon>Pontibacter</taxon>
    </lineage>
</organism>
<dbReference type="Pfam" id="PF14905">
    <property type="entry name" value="OMP_b-brl_3"/>
    <property type="match status" value="1"/>
</dbReference>
<keyword evidence="4" id="KW-1185">Reference proteome</keyword>
<dbReference type="STRING" id="709015.GCA_000472485_02339"/>
<dbReference type="Gene3D" id="2.170.130.10">
    <property type="entry name" value="TonB-dependent receptor, plug domain"/>
    <property type="match status" value="1"/>
</dbReference>
<dbReference type="Proteomes" id="UP000266292">
    <property type="component" value="Chromosome"/>
</dbReference>
<dbReference type="OrthoDB" id="8764943at2"/>
<dbReference type="InterPro" id="IPR008969">
    <property type="entry name" value="CarboxyPept-like_regulatory"/>
</dbReference>
<keyword evidence="1" id="KW-0732">Signal</keyword>
<evidence type="ECO:0000259" key="2">
    <source>
        <dbReference type="Pfam" id="PF14905"/>
    </source>
</evidence>
<evidence type="ECO:0000256" key="1">
    <source>
        <dbReference type="SAM" id="SignalP"/>
    </source>
</evidence>
<dbReference type="EMBL" id="CP021235">
    <property type="protein sequence ID" value="ARS36019.1"/>
    <property type="molecule type" value="Genomic_DNA"/>
</dbReference>
<accession>A0A1X9YT01</accession>
<dbReference type="InterPro" id="IPR041700">
    <property type="entry name" value="OMP_b-brl_3"/>
</dbReference>
<feature type="domain" description="Outer membrane protein beta-barrel" evidence="2">
    <location>
        <begin position="379"/>
        <end position="783"/>
    </location>
</feature>
<evidence type="ECO:0000313" key="3">
    <source>
        <dbReference type="EMBL" id="ARS36019.1"/>
    </source>
</evidence>
<keyword evidence="3" id="KW-0675">Receptor</keyword>
<dbReference type="PANTHER" id="PTHR40980">
    <property type="entry name" value="PLUG DOMAIN-CONTAINING PROTEIN"/>
    <property type="match status" value="1"/>
</dbReference>